<protein>
    <submittedName>
        <fullName evidence="4">Ca-activated chloride channel family protein</fullName>
    </submittedName>
</protein>
<dbReference type="Proteomes" id="UP000198795">
    <property type="component" value="Unassembled WGS sequence"/>
</dbReference>
<feature type="domain" description="VWFA" evidence="3">
    <location>
        <begin position="122"/>
        <end position="298"/>
    </location>
</feature>
<dbReference type="PANTHER" id="PTHR10579">
    <property type="entry name" value="CALCIUM-ACTIVATED CHLORIDE CHANNEL REGULATOR"/>
    <property type="match status" value="1"/>
</dbReference>
<proteinExistence type="predicted"/>
<dbReference type="SMART" id="SM00327">
    <property type="entry name" value="VWA"/>
    <property type="match status" value="1"/>
</dbReference>
<evidence type="ECO:0000313" key="4">
    <source>
        <dbReference type="EMBL" id="SDO24844.1"/>
    </source>
</evidence>
<feature type="compositionally biased region" description="Basic and acidic residues" evidence="1">
    <location>
        <begin position="484"/>
        <end position="497"/>
    </location>
</feature>
<name>A0A1H0I0D5_9HYPH</name>
<dbReference type="InterPro" id="IPR036465">
    <property type="entry name" value="vWFA_dom_sf"/>
</dbReference>
<evidence type="ECO:0000256" key="2">
    <source>
        <dbReference type="SAM" id="Phobius"/>
    </source>
</evidence>
<evidence type="ECO:0000259" key="3">
    <source>
        <dbReference type="PROSITE" id="PS50234"/>
    </source>
</evidence>
<dbReference type="Gene3D" id="3.40.50.410">
    <property type="entry name" value="von Willebrand factor, type A domain"/>
    <property type="match status" value="1"/>
</dbReference>
<dbReference type="PANTHER" id="PTHR10579:SF43">
    <property type="entry name" value="ZINC FINGER (C3HC4-TYPE RING FINGER) FAMILY PROTEIN"/>
    <property type="match status" value="1"/>
</dbReference>
<dbReference type="EMBL" id="FNJC01000001">
    <property type="protein sequence ID" value="SDO24844.1"/>
    <property type="molecule type" value="Genomic_DNA"/>
</dbReference>
<dbReference type="Pfam" id="PF00092">
    <property type="entry name" value="VWA"/>
    <property type="match status" value="1"/>
</dbReference>
<dbReference type="InterPro" id="IPR051266">
    <property type="entry name" value="CLCR"/>
</dbReference>
<evidence type="ECO:0000256" key="1">
    <source>
        <dbReference type="SAM" id="MobiDB-lite"/>
    </source>
</evidence>
<comment type="caution">
    <text evidence="4">The sequence shown here is derived from an EMBL/GenBank/DDBJ whole genome shotgun (WGS) entry which is preliminary data.</text>
</comment>
<organism evidence="4 5">
    <name type="scientific">Filomicrobium insigne</name>
    <dbReference type="NCBI Taxonomy" id="418854"/>
    <lineage>
        <taxon>Bacteria</taxon>
        <taxon>Pseudomonadati</taxon>
        <taxon>Pseudomonadota</taxon>
        <taxon>Alphaproteobacteria</taxon>
        <taxon>Hyphomicrobiales</taxon>
        <taxon>Hyphomicrobiaceae</taxon>
        <taxon>Filomicrobium</taxon>
    </lineage>
</organism>
<dbReference type="RefSeq" id="WP_090226568.1">
    <property type="nucleotide sequence ID" value="NZ_FNJC01000001.1"/>
</dbReference>
<dbReference type="SUPFAM" id="SSF53300">
    <property type="entry name" value="vWA-like"/>
    <property type="match status" value="1"/>
</dbReference>
<sequence>MRANFFLPPLIQVLPNALPVSAETMRHLVVIVLIISEETSDMSVLDTFQAAAKAAALVLGLSLFALFIGLFLAIRTPAFAAEVNVTADLGQSVLPTQGGKVYLRLSLKPVETEVRESRTPVNVALVLDRSGSMRGKRLEAAKEATEMALSRLGRDDIVALIAYNHNVDILQAAERLTSHQDLQQAVNRLRADGTTALFAGVVEGGRQVEKELSERRINRVILMSDGQANVGPSSPGELAKLGQKLGGKGISVTTIGLGLGYNEDLMQRLALASDGNHAFAETPSDLVKIFNSEFGDALSIAAQDIEIIIECRKGFRPRRILGRTADIEGNRIKLKLNQLTGGHERYLVVELEADANTRAEPDDVAQVSVNYIDLDAGSRRDAKVDVSVSFSTDQKAQEDSIDKAVMSQVAAQIATETSERAVELRDKGGVKAARKLLQDNAAYLAKSRAQYGSGPGAASASIVGTLNQLEAQNSEAASNLDGDEWSKTRKTMRYEQHKAKRQQSY</sequence>
<feature type="region of interest" description="Disordered" evidence="1">
    <location>
        <begin position="473"/>
        <end position="505"/>
    </location>
</feature>
<keyword evidence="2" id="KW-0472">Membrane</keyword>
<dbReference type="PROSITE" id="PS50234">
    <property type="entry name" value="VWFA"/>
    <property type="match status" value="1"/>
</dbReference>
<evidence type="ECO:0000313" key="5">
    <source>
        <dbReference type="Proteomes" id="UP000198795"/>
    </source>
</evidence>
<gene>
    <name evidence="4" type="ORF">SAMN04488061_0686</name>
</gene>
<keyword evidence="5" id="KW-1185">Reference proteome</keyword>
<reference evidence="4 5" key="1">
    <citation type="submission" date="2016-10" db="EMBL/GenBank/DDBJ databases">
        <authorList>
            <person name="Varghese N."/>
            <person name="Submissions S."/>
        </authorList>
    </citation>
    <scope>NUCLEOTIDE SEQUENCE [LARGE SCALE GENOMIC DNA]</scope>
    <source>
        <strain evidence="4 5">CGMCC 1.6497</strain>
    </source>
</reference>
<feature type="transmembrane region" description="Helical" evidence="2">
    <location>
        <begin position="50"/>
        <end position="74"/>
    </location>
</feature>
<keyword evidence="2" id="KW-0812">Transmembrane</keyword>
<dbReference type="InterPro" id="IPR002035">
    <property type="entry name" value="VWF_A"/>
</dbReference>
<accession>A0A1H0I0D5</accession>
<keyword evidence="2" id="KW-1133">Transmembrane helix</keyword>